<comment type="subcellular location">
    <subcellularLocation>
        <location evidence="4">Peroxisome membrane</location>
    </subcellularLocation>
</comment>
<evidence type="ECO:0000256" key="4">
    <source>
        <dbReference type="ARBA" id="ARBA00046271"/>
    </source>
</evidence>
<dbReference type="Proteomes" id="UP001600064">
    <property type="component" value="Unassembled WGS sequence"/>
</dbReference>
<evidence type="ECO:0000256" key="2">
    <source>
        <dbReference type="ARBA" id="ARBA00023136"/>
    </source>
</evidence>
<gene>
    <name evidence="5" type="ORF">VTJ83DRAFT_5521</name>
</gene>
<dbReference type="GeneID" id="98126775"/>
<evidence type="ECO:0000313" key="5">
    <source>
        <dbReference type="EMBL" id="KAL2266169.1"/>
    </source>
</evidence>
<keyword evidence="2" id="KW-0472">Membrane</keyword>
<keyword evidence="3" id="KW-0576">Peroxisome</keyword>
<evidence type="ECO:0000256" key="3">
    <source>
        <dbReference type="ARBA" id="ARBA00023140"/>
    </source>
</evidence>
<organism evidence="5 6">
    <name type="scientific">Remersonia thermophila</name>
    <dbReference type="NCBI Taxonomy" id="72144"/>
    <lineage>
        <taxon>Eukaryota</taxon>
        <taxon>Fungi</taxon>
        <taxon>Dikarya</taxon>
        <taxon>Ascomycota</taxon>
        <taxon>Pezizomycotina</taxon>
        <taxon>Sordariomycetes</taxon>
        <taxon>Sordariomycetidae</taxon>
        <taxon>Sordariales</taxon>
        <taxon>Sordariales incertae sedis</taxon>
        <taxon>Remersonia</taxon>
    </lineage>
</organism>
<evidence type="ECO:0000256" key="1">
    <source>
        <dbReference type="ARBA" id="ARBA00022593"/>
    </source>
</evidence>
<keyword evidence="1" id="KW-0962">Peroxisome biogenesis</keyword>
<keyword evidence="6" id="KW-1185">Reference proteome</keyword>
<name>A0ABR4D728_9PEZI</name>
<dbReference type="EMBL" id="JAZGUE010000005">
    <property type="protein sequence ID" value="KAL2266169.1"/>
    <property type="molecule type" value="Genomic_DNA"/>
</dbReference>
<reference evidence="5 6" key="1">
    <citation type="journal article" date="2024" name="Commun. Biol.">
        <title>Comparative genomic analysis of thermophilic fungi reveals convergent evolutionary adaptations and gene losses.</title>
        <authorList>
            <person name="Steindorff A.S."/>
            <person name="Aguilar-Pontes M.V."/>
            <person name="Robinson A.J."/>
            <person name="Andreopoulos B."/>
            <person name="LaButti K."/>
            <person name="Kuo A."/>
            <person name="Mondo S."/>
            <person name="Riley R."/>
            <person name="Otillar R."/>
            <person name="Haridas S."/>
            <person name="Lipzen A."/>
            <person name="Grimwood J."/>
            <person name="Schmutz J."/>
            <person name="Clum A."/>
            <person name="Reid I.D."/>
            <person name="Moisan M.C."/>
            <person name="Butler G."/>
            <person name="Nguyen T.T.M."/>
            <person name="Dewar K."/>
            <person name="Conant G."/>
            <person name="Drula E."/>
            <person name="Henrissat B."/>
            <person name="Hansel C."/>
            <person name="Singer S."/>
            <person name="Hutchinson M.I."/>
            <person name="de Vries R.P."/>
            <person name="Natvig D.O."/>
            <person name="Powell A.J."/>
            <person name="Tsang A."/>
            <person name="Grigoriev I.V."/>
        </authorList>
    </citation>
    <scope>NUCLEOTIDE SEQUENCE [LARGE SCALE GENOMIC DNA]</scope>
    <source>
        <strain evidence="5 6">ATCC 22073</strain>
    </source>
</reference>
<protein>
    <submittedName>
        <fullName evidence="5">Uncharacterized protein</fullName>
    </submittedName>
</protein>
<evidence type="ECO:0000313" key="6">
    <source>
        <dbReference type="Proteomes" id="UP001600064"/>
    </source>
</evidence>
<dbReference type="PANTHER" id="PTHR12652">
    <property type="entry name" value="PEROXISOMAL BIOGENESIS FACTOR 11"/>
    <property type="match status" value="1"/>
</dbReference>
<accession>A0ABR4D728</accession>
<sequence length="299" mass="32693">MAQPAQPPPPASFLEQFIKFGTDAYGLERILRFFQSIAALLLFSAPFRTVSSLLLLPLVNPWALSSFSSAPLKPPASPLLDPAAAAVLHPLRSRLTSLRQALRLFRFLESFSAAWEVWNALGRDSDRRSRRETAQLWADLGAKMFMGIYLLLESAVFVEVVLGVPFEVGVWGSRERVGELVMDGQRFWFGGLVCGVVVGILKLCQGGAEKEEKEEKKKKGEKDAATVKRDGGRKTIVRRLAADAMDLALPGSAVGWLPLGPETVAWLMLGSTILTGMEIWERCGREVAAAKRRAAGAAN</sequence>
<dbReference type="Pfam" id="PF05648">
    <property type="entry name" value="PEX11"/>
    <property type="match status" value="1"/>
</dbReference>
<proteinExistence type="predicted"/>
<comment type="caution">
    <text evidence="5">The sequence shown here is derived from an EMBL/GenBank/DDBJ whole genome shotgun (WGS) entry which is preliminary data.</text>
</comment>
<dbReference type="InterPro" id="IPR008733">
    <property type="entry name" value="PEX11"/>
</dbReference>
<dbReference type="PANTHER" id="PTHR12652:SF23">
    <property type="entry name" value="MICROBODY (PEROXISOME) PROLIFERATION PROTEIN PEROXIN 11B (EUROFUNG)"/>
    <property type="match status" value="1"/>
</dbReference>
<dbReference type="RefSeq" id="XP_070864896.1">
    <property type="nucleotide sequence ID" value="XM_071012131.1"/>
</dbReference>